<dbReference type="EMBL" id="MTSM01000020">
    <property type="protein sequence ID" value="OPX54686.1"/>
    <property type="molecule type" value="Genomic_DNA"/>
</dbReference>
<comment type="catalytic activity">
    <reaction evidence="1">
        <text>2-phosphoglycolate + H2O = glycolate + phosphate</text>
        <dbReference type="Rhea" id="RHEA:14369"/>
        <dbReference type="ChEBI" id="CHEBI:15377"/>
        <dbReference type="ChEBI" id="CHEBI:29805"/>
        <dbReference type="ChEBI" id="CHEBI:43474"/>
        <dbReference type="ChEBI" id="CHEBI:58033"/>
        <dbReference type="EC" id="3.1.3.18"/>
    </reaction>
</comment>
<organism evidence="10 11">
    <name type="scientific">Oceanospirillum multiglobuliferum</name>
    <dbReference type="NCBI Taxonomy" id="64969"/>
    <lineage>
        <taxon>Bacteria</taxon>
        <taxon>Pseudomonadati</taxon>
        <taxon>Pseudomonadota</taxon>
        <taxon>Gammaproteobacteria</taxon>
        <taxon>Oceanospirillales</taxon>
        <taxon>Oceanospirillaceae</taxon>
        <taxon>Oceanospirillum</taxon>
    </lineage>
</organism>
<dbReference type="AlphaFoldDB" id="A0A1T4RQC3"/>
<dbReference type="InterPro" id="IPR037512">
    <property type="entry name" value="PGPase_prok"/>
</dbReference>
<dbReference type="GO" id="GO:0006281">
    <property type="term" value="P:DNA repair"/>
    <property type="evidence" value="ECO:0007669"/>
    <property type="project" value="TreeGrafter"/>
</dbReference>
<name>A0A1T4RQC3_9GAMM</name>
<evidence type="ECO:0000256" key="8">
    <source>
        <dbReference type="ARBA" id="ARBA00022842"/>
    </source>
</evidence>
<dbReference type="OrthoDB" id="9776368at2"/>
<evidence type="ECO:0000256" key="7">
    <source>
        <dbReference type="ARBA" id="ARBA00022801"/>
    </source>
</evidence>
<dbReference type="Gene3D" id="1.10.150.240">
    <property type="entry name" value="Putative phosphatase, domain 2"/>
    <property type="match status" value="1"/>
</dbReference>
<dbReference type="SFLD" id="SFLDS00003">
    <property type="entry name" value="Haloacid_Dehalogenase"/>
    <property type="match status" value="1"/>
</dbReference>
<evidence type="ECO:0000256" key="3">
    <source>
        <dbReference type="ARBA" id="ARBA00004818"/>
    </source>
</evidence>
<dbReference type="GO" id="GO:0005975">
    <property type="term" value="P:carbohydrate metabolic process"/>
    <property type="evidence" value="ECO:0007669"/>
    <property type="project" value="InterPro"/>
</dbReference>
<dbReference type="STRING" id="64969.SAMN02745127_02521"/>
<dbReference type="Gene3D" id="3.40.50.1000">
    <property type="entry name" value="HAD superfamily/HAD-like"/>
    <property type="match status" value="1"/>
</dbReference>
<comment type="similarity">
    <text evidence="4">Belongs to the HAD-like hydrolase superfamily. CbbY/CbbZ/Gph/YieH family.</text>
</comment>
<proteinExistence type="inferred from homology"/>
<dbReference type="InterPro" id="IPR050155">
    <property type="entry name" value="HAD-like_hydrolase_sf"/>
</dbReference>
<dbReference type="RefSeq" id="WP_078746066.1">
    <property type="nucleotide sequence ID" value="NZ_FUXG01000019.1"/>
</dbReference>
<dbReference type="FunFam" id="3.40.50.1000:FF:000022">
    <property type="entry name" value="Phosphoglycolate phosphatase"/>
    <property type="match status" value="1"/>
</dbReference>
<dbReference type="InterPro" id="IPR036412">
    <property type="entry name" value="HAD-like_sf"/>
</dbReference>
<dbReference type="GO" id="GO:0008967">
    <property type="term" value="F:phosphoglycolate phosphatase activity"/>
    <property type="evidence" value="ECO:0007669"/>
    <property type="project" value="UniProtKB-EC"/>
</dbReference>
<keyword evidence="11" id="KW-1185">Reference proteome</keyword>
<accession>A0A1T4RQC3</accession>
<gene>
    <name evidence="10" type="ORF">BTE48_12965</name>
</gene>
<dbReference type="InterPro" id="IPR023214">
    <property type="entry name" value="HAD_sf"/>
</dbReference>
<dbReference type="SUPFAM" id="SSF56784">
    <property type="entry name" value="HAD-like"/>
    <property type="match status" value="1"/>
</dbReference>
<evidence type="ECO:0000256" key="4">
    <source>
        <dbReference type="ARBA" id="ARBA00006171"/>
    </source>
</evidence>
<evidence type="ECO:0000313" key="10">
    <source>
        <dbReference type="EMBL" id="OPX54686.1"/>
    </source>
</evidence>
<dbReference type="NCBIfam" id="TIGR01449">
    <property type="entry name" value="PGP_bact"/>
    <property type="match status" value="1"/>
</dbReference>
<keyword evidence="7" id="KW-0378">Hydrolase</keyword>
<evidence type="ECO:0000256" key="9">
    <source>
        <dbReference type="ARBA" id="ARBA00023277"/>
    </source>
</evidence>
<dbReference type="GO" id="GO:0005829">
    <property type="term" value="C:cytosol"/>
    <property type="evidence" value="ECO:0007669"/>
    <property type="project" value="TreeGrafter"/>
</dbReference>
<keyword evidence="8" id="KW-0460">Magnesium</keyword>
<dbReference type="Proteomes" id="UP000191418">
    <property type="component" value="Unassembled WGS sequence"/>
</dbReference>
<dbReference type="PANTHER" id="PTHR43434">
    <property type="entry name" value="PHOSPHOGLYCOLATE PHOSPHATASE"/>
    <property type="match status" value="1"/>
</dbReference>
<dbReference type="InterPro" id="IPR023198">
    <property type="entry name" value="PGP-like_dom2"/>
</dbReference>
<protein>
    <recommendedName>
        <fullName evidence="5">phosphoglycolate phosphatase</fullName>
        <ecNumber evidence="5">3.1.3.18</ecNumber>
    </recommendedName>
</protein>
<evidence type="ECO:0000313" key="11">
    <source>
        <dbReference type="Proteomes" id="UP000191418"/>
    </source>
</evidence>
<dbReference type="NCBIfam" id="TIGR01509">
    <property type="entry name" value="HAD-SF-IA-v3"/>
    <property type="match status" value="1"/>
</dbReference>
<keyword evidence="9" id="KW-0119">Carbohydrate metabolism</keyword>
<dbReference type="EC" id="3.1.3.18" evidence="5"/>
<evidence type="ECO:0000256" key="6">
    <source>
        <dbReference type="ARBA" id="ARBA00022723"/>
    </source>
</evidence>
<dbReference type="GO" id="GO:0046872">
    <property type="term" value="F:metal ion binding"/>
    <property type="evidence" value="ECO:0007669"/>
    <property type="project" value="UniProtKB-KW"/>
</dbReference>
<comment type="pathway">
    <text evidence="3">Organic acid metabolism; glycolate biosynthesis; glycolate from 2-phosphoglycolate: step 1/1.</text>
</comment>
<keyword evidence="6" id="KW-0479">Metal-binding</keyword>
<comment type="caution">
    <text evidence="10">The sequence shown here is derived from an EMBL/GenBank/DDBJ whole genome shotgun (WGS) entry which is preliminary data.</text>
</comment>
<dbReference type="PANTHER" id="PTHR43434:SF23">
    <property type="entry name" value="PHOSPHOGLYCOLATE PHOSPHATASE"/>
    <property type="match status" value="1"/>
</dbReference>
<dbReference type="PRINTS" id="PR00413">
    <property type="entry name" value="HADHALOGNASE"/>
</dbReference>
<dbReference type="SFLD" id="SFLDG01129">
    <property type="entry name" value="C1.5:_HAD__Beta-PGM__Phosphata"/>
    <property type="match status" value="1"/>
</dbReference>
<reference evidence="10 11" key="1">
    <citation type="submission" date="2017-01" db="EMBL/GenBank/DDBJ databases">
        <title>Genome Sequencing of a Marine Spirillum, Oceanospirillum multiglobuliferum ATCC 33336, from Japan.</title>
        <authorList>
            <person name="Carney J.G."/>
            <person name="Trachtenberg A.M."/>
            <person name="Rheaume B.A."/>
            <person name="Linnane J.D."/>
            <person name="Pitts N.L."/>
            <person name="Mykles D.L."/>
            <person name="Maclea K.S."/>
        </authorList>
    </citation>
    <scope>NUCLEOTIDE SEQUENCE [LARGE SCALE GENOMIC DNA]</scope>
    <source>
        <strain evidence="10 11">ATCC 33336</strain>
    </source>
</reference>
<dbReference type="InterPro" id="IPR006439">
    <property type="entry name" value="HAD-SF_hydro_IA"/>
</dbReference>
<evidence type="ECO:0000256" key="2">
    <source>
        <dbReference type="ARBA" id="ARBA00001946"/>
    </source>
</evidence>
<comment type="cofactor">
    <cofactor evidence="2">
        <name>Mg(2+)</name>
        <dbReference type="ChEBI" id="CHEBI:18420"/>
    </cofactor>
</comment>
<evidence type="ECO:0000256" key="5">
    <source>
        <dbReference type="ARBA" id="ARBA00013078"/>
    </source>
</evidence>
<sequence length="220" mass="24061">MLSKPSAVLFDLDGTLIDTADDLAACLNRLLAEESLAHLPHALIRTQVSNGANAMIKLAFGHDLDEQLALSYRNRLLQHYAENIAQHSCWFDGLEAFTHKLKQTGIPWGIVTNKPRLYTDLLLNAMGIDQQVDVVVCPDDLGVAKPDPRPLLHACTQVQADPANAVYVGDHIRDIQAGRAAGMRTVAAAYGYIEAEDNIQLWQADHIVQHGAELTALITP</sequence>
<dbReference type="InterPro" id="IPR041492">
    <property type="entry name" value="HAD_2"/>
</dbReference>
<dbReference type="Pfam" id="PF13419">
    <property type="entry name" value="HAD_2"/>
    <property type="match status" value="1"/>
</dbReference>
<dbReference type="NCBIfam" id="TIGR01549">
    <property type="entry name" value="HAD-SF-IA-v1"/>
    <property type="match status" value="1"/>
</dbReference>
<dbReference type="SFLD" id="SFLDG01135">
    <property type="entry name" value="C1.5.6:_HAD__Beta-PGM__Phospha"/>
    <property type="match status" value="1"/>
</dbReference>
<evidence type="ECO:0000256" key="1">
    <source>
        <dbReference type="ARBA" id="ARBA00000830"/>
    </source>
</evidence>